<keyword evidence="3" id="KW-1185">Reference proteome</keyword>
<feature type="region of interest" description="Disordered" evidence="1">
    <location>
        <begin position="116"/>
        <end position="145"/>
    </location>
</feature>
<accession>A0A1Y2A8T8</accession>
<comment type="caution">
    <text evidence="2">The sequence shown here is derived from an EMBL/GenBank/DDBJ whole genome shotgun (WGS) entry which is preliminary data.</text>
</comment>
<protein>
    <submittedName>
        <fullName evidence="2">Uncharacterized protein</fullName>
    </submittedName>
</protein>
<proteinExistence type="predicted"/>
<evidence type="ECO:0000313" key="3">
    <source>
        <dbReference type="Proteomes" id="UP000193642"/>
    </source>
</evidence>
<dbReference type="OrthoDB" id="2158812at2759"/>
<organism evidence="2 3">
    <name type="scientific">Rhizoclosmatium globosum</name>
    <dbReference type="NCBI Taxonomy" id="329046"/>
    <lineage>
        <taxon>Eukaryota</taxon>
        <taxon>Fungi</taxon>
        <taxon>Fungi incertae sedis</taxon>
        <taxon>Chytridiomycota</taxon>
        <taxon>Chytridiomycota incertae sedis</taxon>
        <taxon>Chytridiomycetes</taxon>
        <taxon>Chytridiales</taxon>
        <taxon>Chytriomycetaceae</taxon>
        <taxon>Rhizoclosmatium</taxon>
    </lineage>
</organism>
<dbReference type="Proteomes" id="UP000193642">
    <property type="component" value="Unassembled WGS sequence"/>
</dbReference>
<reference evidence="2 3" key="1">
    <citation type="submission" date="2016-07" db="EMBL/GenBank/DDBJ databases">
        <title>Pervasive Adenine N6-methylation of Active Genes in Fungi.</title>
        <authorList>
            <consortium name="DOE Joint Genome Institute"/>
            <person name="Mondo S.J."/>
            <person name="Dannebaum R.O."/>
            <person name="Kuo R.C."/>
            <person name="Labutti K."/>
            <person name="Haridas S."/>
            <person name="Kuo A."/>
            <person name="Salamov A."/>
            <person name="Ahrendt S.R."/>
            <person name="Lipzen A."/>
            <person name="Sullivan W."/>
            <person name="Andreopoulos W.B."/>
            <person name="Clum A."/>
            <person name="Lindquist E."/>
            <person name="Daum C."/>
            <person name="Ramamoorthy G.K."/>
            <person name="Gryganskyi A."/>
            <person name="Culley D."/>
            <person name="Magnuson J.K."/>
            <person name="James T.Y."/>
            <person name="O'Malley M.A."/>
            <person name="Stajich J.E."/>
            <person name="Spatafora J.W."/>
            <person name="Visel A."/>
            <person name="Grigoriev I.V."/>
        </authorList>
    </citation>
    <scope>NUCLEOTIDE SEQUENCE [LARGE SCALE GENOMIC DNA]</scope>
    <source>
        <strain evidence="2 3">JEL800</strain>
    </source>
</reference>
<evidence type="ECO:0000313" key="2">
    <source>
        <dbReference type="EMBL" id="ORY18894.1"/>
    </source>
</evidence>
<dbReference type="EMBL" id="MCGO01000271">
    <property type="protein sequence ID" value="ORY18894.1"/>
    <property type="molecule type" value="Genomic_DNA"/>
</dbReference>
<name>A0A1Y2A8T8_9FUNG</name>
<feature type="region of interest" description="Disordered" evidence="1">
    <location>
        <begin position="1"/>
        <end position="22"/>
    </location>
</feature>
<evidence type="ECO:0000256" key="1">
    <source>
        <dbReference type="SAM" id="MobiDB-lite"/>
    </source>
</evidence>
<gene>
    <name evidence="2" type="ORF">BCR33DRAFT_750982</name>
</gene>
<dbReference type="AlphaFoldDB" id="A0A1Y2A8T8"/>
<sequence>MTQTFAAGHEKTQTKSQGVAEALGIQDPKASWKNCRNRLEDLLSAFKSDEMALMCASGTEKEYEEREQLLTEVKKLVEEAVGKKAVKNSMKSKDIKKREVNRAALCAAAVSCLSDKFKTPKKPPNSSDNKNRSLDSELAPPSSFS</sequence>